<feature type="non-terminal residue" evidence="2">
    <location>
        <position position="1"/>
    </location>
</feature>
<evidence type="ECO:0000313" key="2">
    <source>
        <dbReference type="EMBL" id="KAG5742612.1"/>
    </source>
</evidence>
<sequence>ASDRRTEPAVGGVARGPQEEDAARRVYHAGVRGERFPPVAQVEGLASGQSATEPICWRSRQARTA</sequence>
<accession>A0A9P7HD58</accession>
<feature type="region of interest" description="Disordered" evidence="1">
    <location>
        <begin position="1"/>
        <end position="21"/>
    </location>
</feature>
<reference evidence="2" key="1">
    <citation type="journal article" date="2020" name="bioRxiv">
        <title>Historical genomics reveals the evolutionary mechanisms behind multiple outbreaks of the host-specific coffee wilt pathogen Fusarium xylarioides.</title>
        <authorList>
            <person name="Peck D."/>
            <person name="Nowell R.W."/>
            <person name="Flood J."/>
            <person name="Ryan M.J."/>
            <person name="Barraclough T.G."/>
        </authorList>
    </citation>
    <scope>NUCLEOTIDE SEQUENCE</scope>
    <source>
        <strain evidence="2">IMI 127659i</strain>
    </source>
</reference>
<organism evidence="2 3">
    <name type="scientific">Fusarium xylarioides</name>
    <dbReference type="NCBI Taxonomy" id="221167"/>
    <lineage>
        <taxon>Eukaryota</taxon>
        <taxon>Fungi</taxon>
        <taxon>Dikarya</taxon>
        <taxon>Ascomycota</taxon>
        <taxon>Pezizomycotina</taxon>
        <taxon>Sordariomycetes</taxon>
        <taxon>Hypocreomycetidae</taxon>
        <taxon>Hypocreales</taxon>
        <taxon>Nectriaceae</taxon>
        <taxon>Fusarium</taxon>
        <taxon>Fusarium fujikuroi species complex</taxon>
    </lineage>
</organism>
<evidence type="ECO:0000256" key="1">
    <source>
        <dbReference type="SAM" id="MobiDB-lite"/>
    </source>
</evidence>
<gene>
    <name evidence="2" type="ORF">H9Q72_014547</name>
</gene>
<protein>
    <submittedName>
        <fullName evidence="2">Uncharacterized protein</fullName>
    </submittedName>
</protein>
<dbReference type="AlphaFoldDB" id="A0A9P7HD58"/>
<dbReference type="Proteomes" id="UP000750502">
    <property type="component" value="Unassembled WGS sequence"/>
</dbReference>
<keyword evidence="3" id="KW-1185">Reference proteome</keyword>
<comment type="caution">
    <text evidence="2">The sequence shown here is derived from an EMBL/GenBank/DDBJ whole genome shotgun (WGS) entry which is preliminary data.</text>
</comment>
<name>A0A9P7HD58_9HYPO</name>
<dbReference type="OrthoDB" id="10402567at2759"/>
<dbReference type="EMBL" id="JADFTT010005327">
    <property type="protein sequence ID" value="KAG5742612.1"/>
    <property type="molecule type" value="Genomic_DNA"/>
</dbReference>
<evidence type="ECO:0000313" key="3">
    <source>
        <dbReference type="Proteomes" id="UP000750502"/>
    </source>
</evidence>
<proteinExistence type="predicted"/>
<reference evidence="2" key="2">
    <citation type="submission" date="2020-10" db="EMBL/GenBank/DDBJ databases">
        <authorList>
            <person name="Peck L.D."/>
            <person name="Nowell R.W."/>
            <person name="Flood J."/>
            <person name="Ryan M.J."/>
            <person name="Barraclough T.G."/>
        </authorList>
    </citation>
    <scope>NUCLEOTIDE SEQUENCE</scope>
    <source>
        <strain evidence="2">IMI 127659i</strain>
    </source>
</reference>